<dbReference type="Proteomes" id="UP000014417">
    <property type="component" value="Unassembled WGS sequence"/>
</dbReference>
<protein>
    <submittedName>
        <fullName evidence="1">Uncharacterized protein</fullName>
    </submittedName>
</protein>
<comment type="caution">
    <text evidence="1">The sequence shown here is derived from an EMBL/GenBank/DDBJ whole genome shotgun (WGS) entry which is preliminary data.</text>
</comment>
<reference evidence="1 2" key="1">
    <citation type="submission" date="2013-04" db="EMBL/GenBank/DDBJ databases">
        <title>The Genome Sequence of Propionimicrobium lymphophilum ACS-093-V-SCH5.</title>
        <authorList>
            <consortium name="The Broad Institute Genomics Platform"/>
            <person name="Earl A."/>
            <person name="Ward D."/>
            <person name="Feldgarden M."/>
            <person name="Gevers D."/>
            <person name="Saerens B."/>
            <person name="Vaneechoutte M."/>
            <person name="Walker B."/>
            <person name="Young S."/>
            <person name="Zeng Q."/>
            <person name="Gargeya S."/>
            <person name="Fitzgerald M."/>
            <person name="Haas B."/>
            <person name="Abouelleil A."/>
            <person name="Allen A.W."/>
            <person name="Alvarado L."/>
            <person name="Arachchi H.M."/>
            <person name="Berlin A.M."/>
            <person name="Chapman S.B."/>
            <person name="Gainer-Dewar J."/>
            <person name="Goldberg J."/>
            <person name="Griggs A."/>
            <person name="Gujja S."/>
            <person name="Hansen M."/>
            <person name="Howarth C."/>
            <person name="Imamovic A."/>
            <person name="Ireland A."/>
            <person name="Larimer J."/>
            <person name="McCowan C."/>
            <person name="Murphy C."/>
            <person name="Pearson M."/>
            <person name="Poon T.W."/>
            <person name="Priest M."/>
            <person name="Roberts A."/>
            <person name="Saif S."/>
            <person name="Shea T."/>
            <person name="Sisk P."/>
            <person name="Sykes S."/>
            <person name="Wortman J."/>
            <person name="Nusbaum C."/>
            <person name="Birren B."/>
        </authorList>
    </citation>
    <scope>NUCLEOTIDE SEQUENCE [LARGE SCALE GENOMIC DNA]</scope>
    <source>
        <strain evidence="1 2">ACS-093-V-SCH5</strain>
    </source>
</reference>
<keyword evidence="2" id="KW-1185">Reference proteome</keyword>
<gene>
    <name evidence="1" type="ORF">HMPREF9306_01629</name>
</gene>
<organism evidence="1 2">
    <name type="scientific">Propionimicrobium lymphophilum ACS-093-V-SCH5</name>
    <dbReference type="NCBI Taxonomy" id="883161"/>
    <lineage>
        <taxon>Bacteria</taxon>
        <taxon>Bacillati</taxon>
        <taxon>Actinomycetota</taxon>
        <taxon>Actinomycetes</taxon>
        <taxon>Propionibacteriales</taxon>
        <taxon>Propionibacteriaceae</taxon>
        <taxon>Propionimicrobium</taxon>
    </lineage>
</organism>
<dbReference type="AlphaFoldDB" id="S2WHC9"/>
<evidence type="ECO:0000313" key="2">
    <source>
        <dbReference type="Proteomes" id="UP000014417"/>
    </source>
</evidence>
<dbReference type="STRING" id="883161.HMPREF9306_01629"/>
<dbReference type="RefSeq" id="WP_016456442.1">
    <property type="nucleotide sequence ID" value="NZ_KE150269.1"/>
</dbReference>
<name>S2WHC9_9ACTN</name>
<sequence>MNQNELDDFVCQLDGMDLCEGLKTQALGWASRAVKALQADDLEDALTCAGSAHRLVEAICQIDPYRQYRVSDS</sequence>
<dbReference type="EMBL" id="AGZR01000009">
    <property type="protein sequence ID" value="EPD32067.1"/>
    <property type="molecule type" value="Genomic_DNA"/>
</dbReference>
<accession>S2WHC9</accession>
<proteinExistence type="predicted"/>
<evidence type="ECO:0000313" key="1">
    <source>
        <dbReference type="EMBL" id="EPD32067.1"/>
    </source>
</evidence>
<dbReference type="HOGENOM" id="CLU_2701816_0_0_11"/>